<organism evidence="1 2">
    <name type="scientific">Araneus ventricosus</name>
    <name type="common">Orbweaver spider</name>
    <name type="synonym">Epeira ventricosa</name>
    <dbReference type="NCBI Taxonomy" id="182803"/>
    <lineage>
        <taxon>Eukaryota</taxon>
        <taxon>Metazoa</taxon>
        <taxon>Ecdysozoa</taxon>
        <taxon>Arthropoda</taxon>
        <taxon>Chelicerata</taxon>
        <taxon>Arachnida</taxon>
        <taxon>Araneae</taxon>
        <taxon>Araneomorphae</taxon>
        <taxon>Entelegynae</taxon>
        <taxon>Araneoidea</taxon>
        <taxon>Araneidae</taxon>
        <taxon>Araneus</taxon>
    </lineage>
</organism>
<evidence type="ECO:0000313" key="2">
    <source>
        <dbReference type="Proteomes" id="UP000499080"/>
    </source>
</evidence>
<name>A0A4Y2QB74_ARAVE</name>
<accession>A0A4Y2QB74</accession>
<protein>
    <submittedName>
        <fullName evidence="1">Uncharacterized protein</fullName>
    </submittedName>
</protein>
<dbReference type="EMBL" id="BGPR01013432">
    <property type="protein sequence ID" value="GBN60621.1"/>
    <property type="molecule type" value="Genomic_DNA"/>
</dbReference>
<dbReference type="AlphaFoldDB" id="A0A4Y2QB74"/>
<comment type="caution">
    <text evidence="1">The sequence shown here is derived from an EMBL/GenBank/DDBJ whole genome shotgun (WGS) entry which is preliminary data.</text>
</comment>
<gene>
    <name evidence="1" type="ORF">AVEN_66715_1</name>
</gene>
<proteinExistence type="predicted"/>
<reference evidence="1 2" key="1">
    <citation type="journal article" date="2019" name="Sci. Rep.">
        <title>Orb-weaving spider Araneus ventricosus genome elucidates the spidroin gene catalogue.</title>
        <authorList>
            <person name="Kono N."/>
            <person name="Nakamura H."/>
            <person name="Ohtoshi R."/>
            <person name="Moran D.A.P."/>
            <person name="Shinohara A."/>
            <person name="Yoshida Y."/>
            <person name="Fujiwara M."/>
            <person name="Mori M."/>
            <person name="Tomita M."/>
            <person name="Arakawa K."/>
        </authorList>
    </citation>
    <scope>NUCLEOTIDE SEQUENCE [LARGE SCALE GENOMIC DNA]</scope>
</reference>
<dbReference type="Proteomes" id="UP000499080">
    <property type="component" value="Unassembled WGS sequence"/>
</dbReference>
<sequence length="116" mass="13073">MTRSLLSLNYSREGVIELDDRCESRWIYLAISVLASIFLQQREGHFVTHLVILDYDQTNLSRHPASNLRSTPAGGPSTLGLTCTRPTYTSDLWWNRVSYPQPSGLEDETLPSGHHG</sequence>
<keyword evidence="2" id="KW-1185">Reference proteome</keyword>
<evidence type="ECO:0000313" key="1">
    <source>
        <dbReference type="EMBL" id="GBN60621.1"/>
    </source>
</evidence>